<comment type="caution">
    <text evidence="1">The sequence shown here is derived from an EMBL/GenBank/DDBJ whole genome shotgun (WGS) entry which is preliminary data.</text>
</comment>
<evidence type="ECO:0000313" key="1">
    <source>
        <dbReference type="EMBL" id="OAF64548.1"/>
    </source>
</evidence>
<accession>A0A177ARC7</accession>
<gene>
    <name evidence="1" type="ORF">A3Q56_07746</name>
</gene>
<proteinExistence type="predicted"/>
<name>A0A177ARC7_9BILA</name>
<evidence type="ECO:0000313" key="2">
    <source>
        <dbReference type="Proteomes" id="UP000078046"/>
    </source>
</evidence>
<protein>
    <submittedName>
        <fullName evidence="1">Uncharacterized protein</fullName>
    </submittedName>
</protein>
<dbReference type="Proteomes" id="UP000078046">
    <property type="component" value="Unassembled WGS sequence"/>
</dbReference>
<sequence>MYNDSNDPSGRKRNEPWKHLDEMGKIEAIYGTRNVPSNHPLNKVAYDKYLIWRQEQIDITIKKETEKLERAQKIVFQSNVYEHTAKDEDNFSERYFLKNPDFPPSPELEQTTEAQIVENTEKLFKNIDLCDTRVSFCHWIKKKEK</sequence>
<keyword evidence="2" id="KW-1185">Reference proteome</keyword>
<dbReference type="AlphaFoldDB" id="A0A177ARC7"/>
<organism evidence="1 2">
    <name type="scientific">Intoshia linei</name>
    <dbReference type="NCBI Taxonomy" id="1819745"/>
    <lineage>
        <taxon>Eukaryota</taxon>
        <taxon>Metazoa</taxon>
        <taxon>Spiralia</taxon>
        <taxon>Lophotrochozoa</taxon>
        <taxon>Mesozoa</taxon>
        <taxon>Orthonectida</taxon>
        <taxon>Rhopaluridae</taxon>
        <taxon>Intoshia</taxon>
    </lineage>
</organism>
<reference evidence="1 2" key="1">
    <citation type="submission" date="2016-04" db="EMBL/GenBank/DDBJ databases">
        <title>The genome of Intoshia linei affirms orthonectids as highly simplified spiralians.</title>
        <authorList>
            <person name="Mikhailov K.V."/>
            <person name="Slusarev G.S."/>
            <person name="Nikitin M.A."/>
            <person name="Logacheva M.D."/>
            <person name="Penin A."/>
            <person name="Aleoshin V."/>
            <person name="Panchin Y.V."/>
        </authorList>
    </citation>
    <scope>NUCLEOTIDE SEQUENCE [LARGE SCALE GENOMIC DNA]</scope>
    <source>
        <strain evidence="1">Intl2013</strain>
        <tissue evidence="1">Whole animal</tissue>
    </source>
</reference>
<dbReference type="EMBL" id="LWCA01001758">
    <property type="protein sequence ID" value="OAF64548.1"/>
    <property type="molecule type" value="Genomic_DNA"/>
</dbReference>